<dbReference type="EnsemblPlants" id="OB03G42610.1">
    <property type="protein sequence ID" value="OB03G42610.1"/>
    <property type="gene ID" value="OB03G42610"/>
</dbReference>
<reference evidence="1" key="2">
    <citation type="submission" date="2013-04" db="UniProtKB">
        <authorList>
            <consortium name="EnsemblPlants"/>
        </authorList>
    </citation>
    <scope>IDENTIFICATION</scope>
</reference>
<reference evidence="1" key="1">
    <citation type="journal article" date="2013" name="Nat. Commun.">
        <title>Whole-genome sequencing of Oryza brachyantha reveals mechanisms underlying Oryza genome evolution.</title>
        <authorList>
            <person name="Chen J."/>
            <person name="Huang Q."/>
            <person name="Gao D."/>
            <person name="Wang J."/>
            <person name="Lang Y."/>
            <person name="Liu T."/>
            <person name="Li B."/>
            <person name="Bai Z."/>
            <person name="Luis Goicoechea J."/>
            <person name="Liang C."/>
            <person name="Chen C."/>
            <person name="Zhang W."/>
            <person name="Sun S."/>
            <person name="Liao Y."/>
            <person name="Zhang X."/>
            <person name="Yang L."/>
            <person name="Song C."/>
            <person name="Wang M."/>
            <person name="Shi J."/>
            <person name="Liu G."/>
            <person name="Liu J."/>
            <person name="Zhou H."/>
            <person name="Zhou W."/>
            <person name="Yu Q."/>
            <person name="An N."/>
            <person name="Chen Y."/>
            <person name="Cai Q."/>
            <person name="Wang B."/>
            <person name="Liu B."/>
            <person name="Min J."/>
            <person name="Huang Y."/>
            <person name="Wu H."/>
            <person name="Li Z."/>
            <person name="Zhang Y."/>
            <person name="Yin Y."/>
            <person name="Song W."/>
            <person name="Jiang J."/>
            <person name="Jackson S.A."/>
            <person name="Wing R.A."/>
            <person name="Wang J."/>
            <person name="Chen M."/>
        </authorList>
    </citation>
    <scope>NUCLEOTIDE SEQUENCE [LARGE SCALE GENOMIC DNA]</scope>
    <source>
        <strain evidence="1">cv. IRGC 101232</strain>
    </source>
</reference>
<accession>J3LT85</accession>
<proteinExistence type="predicted"/>
<protein>
    <submittedName>
        <fullName evidence="1">Uncharacterized protein</fullName>
    </submittedName>
</protein>
<dbReference type="HOGENOM" id="CLU_1520144_0_0_1"/>
<dbReference type="AlphaFoldDB" id="J3LT85"/>
<evidence type="ECO:0000313" key="2">
    <source>
        <dbReference type="Proteomes" id="UP000006038"/>
    </source>
</evidence>
<keyword evidence="2" id="KW-1185">Reference proteome</keyword>
<dbReference type="Proteomes" id="UP000006038">
    <property type="component" value="Chromosome 3"/>
</dbReference>
<dbReference type="Gramene" id="OB03G42610.1">
    <property type="protein sequence ID" value="OB03G42610.1"/>
    <property type="gene ID" value="OB03G42610"/>
</dbReference>
<evidence type="ECO:0000313" key="1">
    <source>
        <dbReference type="EnsemblPlants" id="OB03G42610.1"/>
    </source>
</evidence>
<organism evidence="1">
    <name type="scientific">Oryza brachyantha</name>
    <name type="common">malo sina</name>
    <dbReference type="NCBI Taxonomy" id="4533"/>
    <lineage>
        <taxon>Eukaryota</taxon>
        <taxon>Viridiplantae</taxon>
        <taxon>Streptophyta</taxon>
        <taxon>Embryophyta</taxon>
        <taxon>Tracheophyta</taxon>
        <taxon>Spermatophyta</taxon>
        <taxon>Magnoliopsida</taxon>
        <taxon>Liliopsida</taxon>
        <taxon>Poales</taxon>
        <taxon>Poaceae</taxon>
        <taxon>BOP clade</taxon>
        <taxon>Oryzoideae</taxon>
        <taxon>Oryzeae</taxon>
        <taxon>Oryzinae</taxon>
        <taxon>Oryza</taxon>
    </lineage>
</organism>
<name>J3LT85_ORYBR</name>
<sequence>MFCELRVAAHASVHAVNIGRCAMDTPGLAGAGGVGEAQELSGSGLISFGAAGFANSMARAPPPMPMVTLSGLCSPELFRLVDDAFDMCAALVLALEPAPPAIKKHARKRHGETFFGAGPAIAMAIIQASQPADRALMIIVTGHPASLNRDSLCNAQPQHTFAATTTMLCYGLVADRS</sequence>